<dbReference type="GO" id="GO:0004175">
    <property type="term" value="F:endopeptidase activity"/>
    <property type="evidence" value="ECO:0007669"/>
    <property type="project" value="UniProtKB-ARBA"/>
</dbReference>
<keyword evidence="1" id="KW-1133">Transmembrane helix</keyword>
<feature type="transmembrane region" description="Helical" evidence="1">
    <location>
        <begin position="81"/>
        <end position="100"/>
    </location>
</feature>
<feature type="domain" description="CAAX prenyl protease 2/Lysostaphin resistance protein A-like" evidence="2">
    <location>
        <begin position="135"/>
        <end position="218"/>
    </location>
</feature>
<proteinExistence type="predicted"/>
<name>A0A1D9NZB7_9FIRM</name>
<evidence type="ECO:0000256" key="1">
    <source>
        <dbReference type="SAM" id="Phobius"/>
    </source>
</evidence>
<feature type="transmembrane region" description="Helical" evidence="1">
    <location>
        <begin position="186"/>
        <end position="203"/>
    </location>
</feature>
<dbReference type="PANTHER" id="PTHR36435:SF1">
    <property type="entry name" value="CAAX AMINO TERMINAL PROTEASE FAMILY PROTEIN"/>
    <property type="match status" value="1"/>
</dbReference>
<evidence type="ECO:0000313" key="4">
    <source>
        <dbReference type="Proteomes" id="UP000179284"/>
    </source>
</evidence>
<dbReference type="RefSeq" id="WP_071175422.1">
    <property type="nucleotide sequence ID" value="NZ_CP017831.1"/>
</dbReference>
<accession>A0A1D9NZB7</accession>
<evidence type="ECO:0000259" key="2">
    <source>
        <dbReference type="Pfam" id="PF02517"/>
    </source>
</evidence>
<feature type="transmembrane region" description="Helical" evidence="1">
    <location>
        <begin position="311"/>
        <end position="332"/>
    </location>
</feature>
<dbReference type="PANTHER" id="PTHR36435">
    <property type="entry name" value="SLR1288 PROTEIN"/>
    <property type="match status" value="1"/>
</dbReference>
<dbReference type="InterPro" id="IPR052710">
    <property type="entry name" value="CAAX_protease"/>
</dbReference>
<dbReference type="Proteomes" id="UP000179284">
    <property type="component" value="Chromosome I"/>
</dbReference>
<dbReference type="GO" id="GO:0006508">
    <property type="term" value="P:proteolysis"/>
    <property type="evidence" value="ECO:0007669"/>
    <property type="project" value="UniProtKB-KW"/>
</dbReference>
<reference evidence="4" key="1">
    <citation type="submission" date="2016-10" db="EMBL/GenBank/DDBJ databases">
        <title>The complete genome sequence of the rumen bacterium Butyrivibrio hungatei MB2003.</title>
        <authorList>
            <person name="Palevich N."/>
            <person name="Kelly W.J."/>
            <person name="Leahy S.C."/>
            <person name="Altermann E."/>
            <person name="Rakonjac J."/>
            <person name="Attwood G.T."/>
        </authorList>
    </citation>
    <scope>NUCLEOTIDE SEQUENCE [LARGE SCALE GENOMIC DNA]</scope>
    <source>
        <strain evidence="4">MB2003</strain>
    </source>
</reference>
<dbReference type="KEGG" id="bhu:bhn_I0633"/>
<protein>
    <submittedName>
        <fullName evidence="3">CAAX amino terminal protease family protein</fullName>
    </submittedName>
</protein>
<feature type="transmembrane region" description="Helical" evidence="1">
    <location>
        <begin position="12"/>
        <end position="35"/>
    </location>
</feature>
<keyword evidence="1" id="KW-0472">Membrane</keyword>
<keyword evidence="4" id="KW-1185">Reference proteome</keyword>
<feature type="transmembrane region" description="Helical" evidence="1">
    <location>
        <begin position="135"/>
        <end position="151"/>
    </location>
</feature>
<evidence type="ECO:0000313" key="3">
    <source>
        <dbReference type="EMBL" id="AOZ95667.1"/>
    </source>
</evidence>
<organism evidence="3 4">
    <name type="scientific">Butyrivibrio hungatei</name>
    <dbReference type="NCBI Taxonomy" id="185008"/>
    <lineage>
        <taxon>Bacteria</taxon>
        <taxon>Bacillati</taxon>
        <taxon>Bacillota</taxon>
        <taxon>Clostridia</taxon>
        <taxon>Lachnospirales</taxon>
        <taxon>Lachnospiraceae</taxon>
        <taxon>Butyrivibrio</taxon>
    </lineage>
</organism>
<dbReference type="OrthoDB" id="2035856at2"/>
<dbReference type="Pfam" id="PF02517">
    <property type="entry name" value="Rce1-like"/>
    <property type="match status" value="1"/>
</dbReference>
<feature type="transmembrane region" description="Helical" evidence="1">
    <location>
        <begin position="47"/>
        <end position="69"/>
    </location>
</feature>
<feature type="transmembrane region" description="Helical" evidence="1">
    <location>
        <begin position="256"/>
        <end position="283"/>
    </location>
</feature>
<keyword evidence="3" id="KW-0645">Protease</keyword>
<keyword evidence="3" id="KW-0378">Hydrolase</keyword>
<keyword evidence="1" id="KW-0812">Transmembrane</keyword>
<feature type="transmembrane region" description="Helical" evidence="1">
    <location>
        <begin position="215"/>
        <end position="236"/>
    </location>
</feature>
<gene>
    <name evidence="3" type="ORF">bhn_I0633</name>
</gene>
<dbReference type="EMBL" id="CP017831">
    <property type="protein sequence ID" value="AOZ95667.1"/>
    <property type="molecule type" value="Genomic_DNA"/>
</dbReference>
<dbReference type="InterPro" id="IPR003675">
    <property type="entry name" value="Rce1/LyrA-like_dom"/>
</dbReference>
<dbReference type="AlphaFoldDB" id="A0A1D9NZB7"/>
<sequence>MERENAKRTYSRFGLSYVGMHWVYVLLYIVVLQVVKLICRAPYLPQSITLIINFGLRFAIIYPVMYLAVRSLPKFEITKKRLGIGGFIACYCISIALMYISNLIGLLLNSLIGRLTGVGAVNPIFDVIGSMPPEVQIIVVAILAPIFEELLFRKFLIDRTVKYGEVSAMLLSGIMFGLYHGNLAQFVYATALGMFFAFIYIRTGRIGYSIAIHMMINGVSSYLSAYVLNGSVIGQITTALLSGDIDTYTDLVRDNIYSLILLMTIGLWLLAVAVAGIILMIVFRKKFVFEHHEGEIPKGERFDTVMGNPGMIIYVFYWILSIILMQFGISILEVICKVFKFI</sequence>
<dbReference type="GO" id="GO:0080120">
    <property type="term" value="P:CAAX-box protein maturation"/>
    <property type="evidence" value="ECO:0007669"/>
    <property type="project" value="UniProtKB-ARBA"/>
</dbReference>